<dbReference type="InterPro" id="IPR001851">
    <property type="entry name" value="ABC_transp_permease"/>
</dbReference>
<feature type="transmembrane region" description="Helical" evidence="9">
    <location>
        <begin position="151"/>
        <end position="168"/>
    </location>
</feature>
<evidence type="ECO:0000256" key="5">
    <source>
        <dbReference type="ARBA" id="ARBA00022970"/>
    </source>
</evidence>
<comment type="similarity">
    <text evidence="8">Belongs to the binding-protein-dependent transport system permease family. LivHM subfamily.</text>
</comment>
<keyword evidence="7 9" id="KW-0472">Membrane</keyword>
<feature type="transmembrane region" description="Helical" evidence="9">
    <location>
        <begin position="12"/>
        <end position="35"/>
    </location>
</feature>
<protein>
    <submittedName>
        <fullName evidence="10">Branched-chain amino acid ABC transporter permease</fullName>
    </submittedName>
</protein>
<accession>A0ABS0XUV5</accession>
<feature type="transmembrane region" description="Helical" evidence="9">
    <location>
        <begin position="42"/>
        <end position="61"/>
    </location>
</feature>
<evidence type="ECO:0000256" key="9">
    <source>
        <dbReference type="SAM" id="Phobius"/>
    </source>
</evidence>
<comment type="subcellular location">
    <subcellularLocation>
        <location evidence="1">Cell membrane</location>
        <topology evidence="1">Multi-pass membrane protein</topology>
    </subcellularLocation>
</comment>
<feature type="transmembrane region" description="Helical" evidence="9">
    <location>
        <begin position="232"/>
        <end position="259"/>
    </location>
</feature>
<feature type="transmembrane region" description="Helical" evidence="9">
    <location>
        <begin position="99"/>
        <end position="122"/>
    </location>
</feature>
<evidence type="ECO:0000256" key="3">
    <source>
        <dbReference type="ARBA" id="ARBA00022475"/>
    </source>
</evidence>
<keyword evidence="2" id="KW-0813">Transport</keyword>
<dbReference type="Proteomes" id="UP000620670">
    <property type="component" value="Unassembled WGS sequence"/>
</dbReference>
<proteinExistence type="inferred from homology"/>
<gene>
    <name evidence="10" type="ORF">JAO75_00220</name>
</gene>
<organism evidence="10 11">
    <name type="scientific">Microvirga splendida</name>
    <dbReference type="NCBI Taxonomy" id="2795727"/>
    <lineage>
        <taxon>Bacteria</taxon>
        <taxon>Pseudomonadati</taxon>
        <taxon>Pseudomonadota</taxon>
        <taxon>Alphaproteobacteria</taxon>
        <taxon>Hyphomicrobiales</taxon>
        <taxon>Methylobacteriaceae</taxon>
        <taxon>Microvirga</taxon>
    </lineage>
</organism>
<dbReference type="PANTHER" id="PTHR11795">
    <property type="entry name" value="BRANCHED-CHAIN AMINO ACID TRANSPORT SYSTEM PERMEASE PROTEIN LIVH"/>
    <property type="match status" value="1"/>
</dbReference>
<reference evidence="11" key="1">
    <citation type="submission" date="2020-12" db="EMBL/GenBank/DDBJ databases">
        <title>Hymenobacter sp.</title>
        <authorList>
            <person name="Kim M.K."/>
        </authorList>
    </citation>
    <scope>NUCLEOTIDE SEQUENCE [LARGE SCALE GENOMIC DNA]</scope>
    <source>
        <strain evidence="11">BT325</strain>
    </source>
</reference>
<evidence type="ECO:0000256" key="4">
    <source>
        <dbReference type="ARBA" id="ARBA00022692"/>
    </source>
</evidence>
<keyword evidence="4 9" id="KW-0812">Transmembrane</keyword>
<feature type="transmembrane region" description="Helical" evidence="9">
    <location>
        <begin position="196"/>
        <end position="220"/>
    </location>
</feature>
<evidence type="ECO:0000256" key="8">
    <source>
        <dbReference type="ARBA" id="ARBA00037998"/>
    </source>
</evidence>
<keyword evidence="11" id="KW-1185">Reference proteome</keyword>
<dbReference type="InterPro" id="IPR052157">
    <property type="entry name" value="BCAA_transport_permease"/>
</dbReference>
<evidence type="ECO:0000313" key="11">
    <source>
        <dbReference type="Proteomes" id="UP000620670"/>
    </source>
</evidence>
<evidence type="ECO:0000256" key="6">
    <source>
        <dbReference type="ARBA" id="ARBA00022989"/>
    </source>
</evidence>
<dbReference type="Pfam" id="PF02653">
    <property type="entry name" value="BPD_transp_2"/>
    <property type="match status" value="1"/>
</dbReference>
<dbReference type="EMBL" id="JAELXT010000001">
    <property type="protein sequence ID" value="MBJ6123817.1"/>
    <property type="molecule type" value="Genomic_DNA"/>
</dbReference>
<evidence type="ECO:0000313" key="10">
    <source>
        <dbReference type="EMBL" id="MBJ6123817.1"/>
    </source>
</evidence>
<feature type="transmembrane region" description="Helical" evidence="9">
    <location>
        <begin position="265"/>
        <end position="285"/>
    </location>
</feature>
<evidence type="ECO:0000256" key="7">
    <source>
        <dbReference type="ARBA" id="ARBA00023136"/>
    </source>
</evidence>
<evidence type="ECO:0000256" key="2">
    <source>
        <dbReference type="ARBA" id="ARBA00022448"/>
    </source>
</evidence>
<name>A0ABS0XUV5_9HYPH</name>
<dbReference type="PANTHER" id="PTHR11795:SF442">
    <property type="entry name" value="ABC TRANSPORTER ATP-BINDING PROTEIN"/>
    <property type="match status" value="1"/>
</dbReference>
<keyword evidence="6 9" id="KW-1133">Transmembrane helix</keyword>
<evidence type="ECO:0000256" key="1">
    <source>
        <dbReference type="ARBA" id="ARBA00004651"/>
    </source>
</evidence>
<dbReference type="CDD" id="cd06582">
    <property type="entry name" value="TM_PBP1_LivH_like"/>
    <property type="match status" value="1"/>
</dbReference>
<keyword evidence="5" id="KW-0029">Amino-acid transport</keyword>
<comment type="caution">
    <text evidence="10">The sequence shown here is derived from an EMBL/GenBank/DDBJ whole genome shotgun (WGS) entry which is preliminary data.</text>
</comment>
<sequence>MTMIFGVPLVALASQLVIGLFNGAFYALLSLGLGVIFGLLRVVNFTHGAFYTVGAFAAFLLTSYAGFSFWACLVIAPLIVAALAAVLERSLLRKLYGLDALYGLLLTFGIALLIEGLLQFYFGVAGQPYQVPALLSGTSNLGFMFLPHYRAFAIAVSLLLCLLTWLIIEYTSLGAKLRAATENSRLLEVFGVNVPLLLTCTYAFGGALAGFAGVIAAPVFQVSPLMGANLIIVVFAVVIIGGLGSITGAIVSGLMLGTLEALAKVYWPPSANLVPFLIMAVVLFLRPRGLFGKGE</sequence>
<dbReference type="RefSeq" id="WP_199045605.1">
    <property type="nucleotide sequence ID" value="NZ_JAELXT010000001.1"/>
</dbReference>
<keyword evidence="3" id="KW-1003">Cell membrane</keyword>
<feature type="transmembrane region" description="Helical" evidence="9">
    <location>
        <begin position="67"/>
        <end position="87"/>
    </location>
</feature>